<name>A0ABW3NYP5_9SPHN</name>
<keyword evidence="3" id="KW-1185">Reference proteome</keyword>
<reference evidence="3" key="1">
    <citation type="journal article" date="2019" name="Int. J. Syst. Evol. Microbiol.">
        <title>The Global Catalogue of Microorganisms (GCM) 10K type strain sequencing project: providing services to taxonomists for standard genome sequencing and annotation.</title>
        <authorList>
            <consortium name="The Broad Institute Genomics Platform"/>
            <consortium name="The Broad Institute Genome Sequencing Center for Infectious Disease"/>
            <person name="Wu L."/>
            <person name="Ma J."/>
        </authorList>
    </citation>
    <scope>NUCLEOTIDE SEQUENCE [LARGE SCALE GENOMIC DNA]</scope>
    <source>
        <strain evidence="3">CCUG 54329</strain>
    </source>
</reference>
<dbReference type="CDD" id="cd00093">
    <property type="entry name" value="HTH_XRE"/>
    <property type="match status" value="1"/>
</dbReference>
<dbReference type="Proteomes" id="UP001597203">
    <property type="component" value="Unassembled WGS sequence"/>
</dbReference>
<protein>
    <submittedName>
        <fullName evidence="2">Helix-turn-helix domain-containing protein</fullName>
    </submittedName>
</protein>
<proteinExistence type="predicted"/>
<gene>
    <name evidence="2" type="ORF">ACFQ24_06135</name>
</gene>
<evidence type="ECO:0000259" key="1">
    <source>
        <dbReference type="Pfam" id="PF13443"/>
    </source>
</evidence>
<dbReference type="Pfam" id="PF13443">
    <property type="entry name" value="HTH_26"/>
    <property type="match status" value="1"/>
</dbReference>
<evidence type="ECO:0000313" key="2">
    <source>
        <dbReference type="EMBL" id="MFD1104450.1"/>
    </source>
</evidence>
<dbReference type="EMBL" id="JBHTLS010000100">
    <property type="protein sequence ID" value="MFD1104450.1"/>
    <property type="molecule type" value="Genomic_DNA"/>
</dbReference>
<organism evidence="2 3">
    <name type="scientific">Sphingobium olei</name>
    <dbReference type="NCBI Taxonomy" id="420955"/>
    <lineage>
        <taxon>Bacteria</taxon>
        <taxon>Pseudomonadati</taxon>
        <taxon>Pseudomonadota</taxon>
        <taxon>Alphaproteobacteria</taxon>
        <taxon>Sphingomonadales</taxon>
        <taxon>Sphingomonadaceae</taxon>
        <taxon>Sphingobium</taxon>
    </lineage>
</organism>
<dbReference type="SUPFAM" id="SSF47413">
    <property type="entry name" value="lambda repressor-like DNA-binding domains"/>
    <property type="match status" value="1"/>
</dbReference>
<sequence>MSETSDSQSIGTIDPAYIRLIRDLMAAHDTPHRSLAEKTGISKSRLGRILHQTPQKRLSMTVDELEAILDALGTNILKAFLRTEALRDLDPSDHARYESVLNLVGDIVKDLGQELVKTLENMNGIDGTEPQPHWVGILRNGWIEDIAKAVAFVMGRRTVITQRDELWR</sequence>
<evidence type="ECO:0000313" key="3">
    <source>
        <dbReference type="Proteomes" id="UP001597203"/>
    </source>
</evidence>
<dbReference type="InterPro" id="IPR010982">
    <property type="entry name" value="Lambda_DNA-bd_dom_sf"/>
</dbReference>
<accession>A0ABW3NYP5</accession>
<feature type="domain" description="HTH cro/C1-type" evidence="1">
    <location>
        <begin position="21"/>
        <end position="76"/>
    </location>
</feature>
<comment type="caution">
    <text evidence="2">The sequence shown here is derived from an EMBL/GenBank/DDBJ whole genome shotgun (WGS) entry which is preliminary data.</text>
</comment>
<dbReference type="RefSeq" id="WP_380909752.1">
    <property type="nucleotide sequence ID" value="NZ_JBHTLS010000100.1"/>
</dbReference>
<dbReference type="InterPro" id="IPR001387">
    <property type="entry name" value="Cro/C1-type_HTH"/>
</dbReference>